<name>A0AC54ZDR0_ORYAF</name>
<sequence length="262" mass="29974">MSLALSQHIQAWLDDSQSFHLSGQLKQVEDSELTVDVAETQVSFQHYWKRAQRKFYFFFSFGCDEACYLCIMAFDRYLAICHPLHYPRIMTKDLYTGLAIFGWSCGLILFVTPVILISRLPYCGPNIINHFVCDPVPLMNLSCSEDTTTQLIYSTLNVIFMIGTFIFVLCSYFLVILAVLRMTSSASKRKAFSTCASHLSVVILFFGSVMMMHVNIGSEHSVKMQKIVTLFYSVITPLCNPLIYSLRNKEMIAALRKIFRIK</sequence>
<dbReference type="Proteomes" id="UP000694850">
    <property type="component" value="Unplaced"/>
</dbReference>
<keyword evidence="1" id="KW-1185">Reference proteome</keyword>
<proteinExistence type="predicted"/>
<evidence type="ECO:0000313" key="2">
    <source>
        <dbReference type="RefSeq" id="XP_042638296.1"/>
    </source>
</evidence>
<protein>
    <submittedName>
        <fullName evidence="2">Olfactory receptor 11H1-like</fullName>
    </submittedName>
</protein>
<gene>
    <name evidence="2" type="primary">LOC122151053</name>
</gene>
<accession>A0AC54ZDR0</accession>
<reference evidence="2" key="1">
    <citation type="submission" date="2025-08" db="UniProtKB">
        <authorList>
            <consortium name="RefSeq"/>
        </authorList>
    </citation>
    <scope>IDENTIFICATION</scope>
</reference>
<dbReference type="RefSeq" id="XP_042638296.1">
    <property type="nucleotide sequence ID" value="XM_042782362.1"/>
</dbReference>
<evidence type="ECO:0000313" key="1">
    <source>
        <dbReference type="Proteomes" id="UP000694850"/>
    </source>
</evidence>
<organism evidence="1 2">
    <name type="scientific">Orycteropus afer afer</name>
    <dbReference type="NCBI Taxonomy" id="1230840"/>
    <lineage>
        <taxon>Eukaryota</taxon>
        <taxon>Metazoa</taxon>
        <taxon>Chordata</taxon>
        <taxon>Craniata</taxon>
        <taxon>Vertebrata</taxon>
        <taxon>Euteleostomi</taxon>
        <taxon>Mammalia</taxon>
        <taxon>Eutheria</taxon>
        <taxon>Afrotheria</taxon>
        <taxon>Tubulidentata</taxon>
        <taxon>Orycteropodidae</taxon>
        <taxon>Orycteropus</taxon>
    </lineage>
</organism>